<keyword evidence="7" id="KW-0539">Nucleus</keyword>
<dbReference type="PROSITE" id="PS50157">
    <property type="entry name" value="ZINC_FINGER_C2H2_2"/>
    <property type="match status" value="7"/>
</dbReference>
<dbReference type="SMART" id="SM00355">
    <property type="entry name" value="ZnF_C2H2"/>
    <property type="match status" value="10"/>
</dbReference>
<reference evidence="11" key="1">
    <citation type="submission" date="2022-08" db="EMBL/GenBank/DDBJ databases">
        <authorList>
            <consortium name="DOE Joint Genome Institute"/>
            <person name="Min B."/>
            <person name="Riley R."/>
            <person name="Sierra-Patev S."/>
            <person name="Naranjo-Ortiz M."/>
            <person name="Looney B."/>
            <person name="Konkel Z."/>
            <person name="Slot J.C."/>
            <person name="Sakamoto Y."/>
            <person name="Steenwyk J.L."/>
            <person name="Rokas A."/>
            <person name="Carro J."/>
            <person name="Camarero S."/>
            <person name="Ferreira P."/>
            <person name="Molpeceres G."/>
            <person name="Ruiz-Duenas F.J."/>
            <person name="Serrano A."/>
            <person name="Henrissat B."/>
            <person name="Drula E."/>
            <person name="Hughes K.W."/>
            <person name="Mata J.L."/>
            <person name="Ishikawa N.K."/>
            <person name="Vargas-Isla R."/>
            <person name="Ushijima S."/>
            <person name="Smith C.A."/>
            <person name="Ahrendt S."/>
            <person name="Andreopoulos W."/>
            <person name="He G."/>
            <person name="Labutti K."/>
            <person name="Lipzen A."/>
            <person name="Ng V."/>
            <person name="Sandor L."/>
            <person name="Barry K."/>
            <person name="Martinez A.T."/>
            <person name="Xiao Y."/>
            <person name="Gibbons J.G."/>
            <person name="Terashima K."/>
            <person name="Hibbett D.S."/>
            <person name="Grigoriev I.V."/>
        </authorList>
    </citation>
    <scope>NUCLEOTIDE SEQUENCE</scope>
    <source>
        <strain evidence="11">TFB10827</strain>
    </source>
</reference>
<feature type="domain" description="C2H2-type" evidence="10">
    <location>
        <begin position="199"/>
        <end position="228"/>
    </location>
</feature>
<feature type="region of interest" description="Disordered" evidence="9">
    <location>
        <begin position="30"/>
        <end position="58"/>
    </location>
</feature>
<proteinExistence type="predicted"/>
<evidence type="ECO:0000313" key="12">
    <source>
        <dbReference type="Proteomes" id="UP001163828"/>
    </source>
</evidence>
<keyword evidence="6" id="KW-0804">Transcription</keyword>
<comment type="subcellular location">
    <subcellularLocation>
        <location evidence="1">Nucleus</location>
    </subcellularLocation>
</comment>
<dbReference type="InterPro" id="IPR013087">
    <property type="entry name" value="Znf_C2H2_type"/>
</dbReference>
<evidence type="ECO:0000313" key="11">
    <source>
        <dbReference type="EMBL" id="KAJ3999355.1"/>
    </source>
</evidence>
<evidence type="ECO:0000256" key="6">
    <source>
        <dbReference type="ARBA" id="ARBA00023163"/>
    </source>
</evidence>
<feature type="compositionally biased region" description="Polar residues" evidence="9">
    <location>
        <begin position="36"/>
        <end position="47"/>
    </location>
</feature>
<evidence type="ECO:0000256" key="3">
    <source>
        <dbReference type="ARBA" id="ARBA00022771"/>
    </source>
</evidence>
<comment type="caution">
    <text evidence="11">The sequence shown here is derived from an EMBL/GenBank/DDBJ whole genome shotgun (WGS) entry which is preliminary data.</text>
</comment>
<feature type="domain" description="C2H2-type" evidence="10">
    <location>
        <begin position="136"/>
        <end position="165"/>
    </location>
</feature>
<feature type="domain" description="C2H2-type" evidence="10">
    <location>
        <begin position="76"/>
        <end position="105"/>
    </location>
</feature>
<name>A0ABQ8QLT0_9AGAR</name>
<dbReference type="InterPro" id="IPR036236">
    <property type="entry name" value="Znf_C2H2_sf"/>
</dbReference>
<accession>A0ABQ8QLT0</accession>
<dbReference type="EMBL" id="MU790540">
    <property type="protein sequence ID" value="KAJ3999355.1"/>
    <property type="molecule type" value="Genomic_DNA"/>
</dbReference>
<feature type="compositionally biased region" description="Polar residues" evidence="9">
    <location>
        <begin position="394"/>
        <end position="407"/>
    </location>
</feature>
<keyword evidence="2" id="KW-0479">Metal-binding</keyword>
<dbReference type="Proteomes" id="UP001163828">
    <property type="component" value="Unassembled WGS sequence"/>
</dbReference>
<gene>
    <name evidence="11" type="ORF">F5050DRAFT_979380</name>
</gene>
<dbReference type="SUPFAM" id="SSF57667">
    <property type="entry name" value="beta-beta-alpha zinc fingers"/>
    <property type="match status" value="4"/>
</dbReference>
<keyword evidence="5" id="KW-0805">Transcription regulation</keyword>
<sequence>MFTRFFLGASTMLASVSVLGKRKTSASKSKGYVLHLNSSPEPQTGLSESEHEPVSSSKKPVLVNGQFVEGNAKKRYYCTVEGCGKAYSKPSRLEEHSRSHTGIRPYTCNTCQKSYLRENHLQAHARTHLPASERPFICALPKCEKRFWTQQHLRAHADWHKGVKTFPCPEPDCNEDFAKHHQLRSHICSVHSPSGTKPYPCSHEGCTKSFDTNQHLRTHLRVHNDKRYTCVNQACLPTAVHPIIFYPTWTALQHHTRTAHPPTCTRATCNGREFASQKSLRAHQKIHEQRDEEARLDVIIAASDGEDEPPSKKRRGGEHGRDWKCEMADCEKDFKSSKALRVHHTVCHLGRRDFKCPRETCGATFGYKHLLQRHVTRLHSKNSHKSSTDKDDINQTAGFGSEVTASESELDSEPITTKPIMGIGAITGSAYSNRAQELLDATKAVRCPYPHLQELNLVRSEVPYGNVIKPNMIEKATTSLQCDYIFGRAYDLRRHLRAVHEVEVEKESADAWVSKIKSSII</sequence>
<dbReference type="PANTHER" id="PTHR46179">
    <property type="entry name" value="ZINC FINGER PROTEIN"/>
    <property type="match status" value="1"/>
</dbReference>
<feature type="domain" description="C2H2-type" evidence="10">
    <location>
        <begin position="323"/>
        <end position="353"/>
    </location>
</feature>
<keyword evidence="3 8" id="KW-0863">Zinc-finger</keyword>
<dbReference type="Pfam" id="PF00096">
    <property type="entry name" value="zf-C2H2"/>
    <property type="match status" value="3"/>
</dbReference>
<feature type="domain" description="C2H2-type" evidence="10">
    <location>
        <begin position="106"/>
        <end position="135"/>
    </location>
</feature>
<evidence type="ECO:0000256" key="8">
    <source>
        <dbReference type="PROSITE-ProRule" id="PRU00042"/>
    </source>
</evidence>
<feature type="domain" description="C2H2-type" evidence="10">
    <location>
        <begin position="354"/>
        <end position="384"/>
    </location>
</feature>
<dbReference type="InterPro" id="IPR051061">
    <property type="entry name" value="Zinc_finger_trans_reg"/>
</dbReference>
<dbReference type="PROSITE" id="PS00028">
    <property type="entry name" value="ZINC_FINGER_C2H2_1"/>
    <property type="match status" value="7"/>
</dbReference>
<evidence type="ECO:0000256" key="7">
    <source>
        <dbReference type="ARBA" id="ARBA00023242"/>
    </source>
</evidence>
<organism evidence="11 12">
    <name type="scientific">Lentinula boryana</name>
    <dbReference type="NCBI Taxonomy" id="40481"/>
    <lineage>
        <taxon>Eukaryota</taxon>
        <taxon>Fungi</taxon>
        <taxon>Dikarya</taxon>
        <taxon>Basidiomycota</taxon>
        <taxon>Agaricomycotina</taxon>
        <taxon>Agaricomycetes</taxon>
        <taxon>Agaricomycetidae</taxon>
        <taxon>Agaricales</taxon>
        <taxon>Marasmiineae</taxon>
        <taxon>Omphalotaceae</taxon>
        <taxon>Lentinula</taxon>
    </lineage>
</organism>
<evidence type="ECO:0000256" key="4">
    <source>
        <dbReference type="ARBA" id="ARBA00022833"/>
    </source>
</evidence>
<dbReference type="Gene3D" id="3.30.160.60">
    <property type="entry name" value="Classic Zinc Finger"/>
    <property type="match status" value="6"/>
</dbReference>
<evidence type="ECO:0000256" key="5">
    <source>
        <dbReference type="ARBA" id="ARBA00023015"/>
    </source>
</evidence>
<protein>
    <recommendedName>
        <fullName evidence="10">C2H2-type domain-containing protein</fullName>
    </recommendedName>
</protein>
<keyword evidence="12" id="KW-1185">Reference proteome</keyword>
<keyword evidence="4" id="KW-0862">Zinc</keyword>
<feature type="domain" description="C2H2-type" evidence="10">
    <location>
        <begin position="166"/>
        <end position="196"/>
    </location>
</feature>
<feature type="region of interest" description="Disordered" evidence="9">
    <location>
        <begin position="378"/>
        <end position="414"/>
    </location>
</feature>
<evidence type="ECO:0000259" key="10">
    <source>
        <dbReference type="PROSITE" id="PS50157"/>
    </source>
</evidence>
<evidence type="ECO:0000256" key="9">
    <source>
        <dbReference type="SAM" id="MobiDB-lite"/>
    </source>
</evidence>
<evidence type="ECO:0000256" key="1">
    <source>
        <dbReference type="ARBA" id="ARBA00004123"/>
    </source>
</evidence>
<evidence type="ECO:0000256" key="2">
    <source>
        <dbReference type="ARBA" id="ARBA00022723"/>
    </source>
</evidence>
<dbReference type="PANTHER" id="PTHR46179:SF13">
    <property type="entry name" value="C2H2-TYPE DOMAIN-CONTAINING PROTEIN"/>
    <property type="match status" value="1"/>
</dbReference>